<comment type="caution">
    <text evidence="1">The sequence shown here is derived from an EMBL/GenBank/DDBJ whole genome shotgun (WGS) entry which is preliminary data.</text>
</comment>
<keyword evidence="1" id="KW-0540">Nuclease</keyword>
<accession>A0ACD3SR23</accession>
<sequence length="107" mass="12037">MPAKAGVHKPTLPLAKRHAVPEESRQSRRALHTWSKEWRAIRACVLVRQPLCIACLAEKRHTPAVEVDHIDGDDANNAIGNLQGLCKRCHSRKTGRENRGFGNRRSK</sequence>
<organism evidence="1 2">
    <name type="scientific">Imbroritus primus</name>
    <dbReference type="NCBI Taxonomy" id="3058603"/>
    <lineage>
        <taxon>Bacteria</taxon>
        <taxon>Pseudomonadati</taxon>
        <taxon>Pseudomonadota</taxon>
        <taxon>Betaproteobacteria</taxon>
        <taxon>Burkholderiales</taxon>
        <taxon>Burkholderiaceae</taxon>
        <taxon>Imbroritus</taxon>
    </lineage>
</organism>
<keyword evidence="1" id="KW-0255">Endonuclease</keyword>
<keyword evidence="1" id="KW-0378">Hydrolase</keyword>
<name>A0ACD3SR23_9BURK</name>
<dbReference type="EMBL" id="AKCV02000015">
    <property type="protein sequence ID" value="TMS58518.1"/>
    <property type="molecule type" value="Genomic_DNA"/>
</dbReference>
<proteinExistence type="predicted"/>
<evidence type="ECO:0000313" key="2">
    <source>
        <dbReference type="Proteomes" id="UP000004277"/>
    </source>
</evidence>
<protein>
    <submittedName>
        <fullName evidence="1">HNH endonuclease</fullName>
    </submittedName>
</protein>
<evidence type="ECO:0000313" key="1">
    <source>
        <dbReference type="EMBL" id="TMS58518.1"/>
    </source>
</evidence>
<dbReference type="Proteomes" id="UP000004277">
    <property type="component" value="Unassembled WGS sequence"/>
</dbReference>
<keyword evidence="2" id="KW-1185">Reference proteome</keyword>
<reference evidence="1" key="1">
    <citation type="submission" date="2019-05" db="EMBL/GenBank/DDBJ databases">
        <title>Revised genome assembly of Burkholderiaceae (previously Ralstonia) sp. PBA.</title>
        <authorList>
            <person name="Gan H.M."/>
        </authorList>
    </citation>
    <scope>NUCLEOTIDE SEQUENCE</scope>
    <source>
        <strain evidence="1">PBA</strain>
    </source>
</reference>
<gene>
    <name evidence="1" type="ORF">MW7_007280</name>
</gene>